<sequence>MGESTTKITNDAEAHDPYHSGKLLKGFAHEKEANRILDTFPKIFSICFDFVASYDDKFFCLAGRITFWPEMTTYHLFIFEPRHISNSCHFLIEKTARFCCRRN</sequence>
<evidence type="ECO:0000313" key="2">
    <source>
        <dbReference type="WBParaSite" id="nRc.2.0.1.t39121-RA"/>
    </source>
</evidence>
<dbReference type="WBParaSite" id="nRc.2.0.1.t39121-RA">
    <property type="protein sequence ID" value="nRc.2.0.1.t39121-RA"/>
    <property type="gene ID" value="nRc.2.0.1.g39121"/>
</dbReference>
<reference evidence="2" key="1">
    <citation type="submission" date="2022-11" db="UniProtKB">
        <authorList>
            <consortium name="WormBaseParasite"/>
        </authorList>
    </citation>
    <scope>IDENTIFICATION</scope>
</reference>
<organism evidence="1 2">
    <name type="scientific">Romanomermis culicivorax</name>
    <name type="common">Nematode worm</name>
    <dbReference type="NCBI Taxonomy" id="13658"/>
    <lineage>
        <taxon>Eukaryota</taxon>
        <taxon>Metazoa</taxon>
        <taxon>Ecdysozoa</taxon>
        <taxon>Nematoda</taxon>
        <taxon>Enoplea</taxon>
        <taxon>Dorylaimia</taxon>
        <taxon>Mermithida</taxon>
        <taxon>Mermithoidea</taxon>
        <taxon>Mermithidae</taxon>
        <taxon>Romanomermis</taxon>
    </lineage>
</organism>
<name>A0A915KMX8_ROMCU</name>
<accession>A0A915KMX8</accession>
<keyword evidence="1" id="KW-1185">Reference proteome</keyword>
<proteinExistence type="predicted"/>
<dbReference type="Proteomes" id="UP000887565">
    <property type="component" value="Unplaced"/>
</dbReference>
<dbReference type="AlphaFoldDB" id="A0A915KMX8"/>
<evidence type="ECO:0000313" key="1">
    <source>
        <dbReference type="Proteomes" id="UP000887565"/>
    </source>
</evidence>
<protein>
    <submittedName>
        <fullName evidence="2">Uncharacterized protein</fullName>
    </submittedName>
</protein>